<dbReference type="GO" id="GO:0005829">
    <property type="term" value="C:cytosol"/>
    <property type="evidence" value="ECO:0007669"/>
    <property type="project" value="TreeGrafter"/>
</dbReference>
<organism evidence="11 12">
    <name type="scientific">Marinilabilia salmonicolor</name>
    <dbReference type="NCBI Taxonomy" id="989"/>
    <lineage>
        <taxon>Bacteria</taxon>
        <taxon>Pseudomonadati</taxon>
        <taxon>Bacteroidota</taxon>
        <taxon>Bacteroidia</taxon>
        <taxon>Marinilabiliales</taxon>
        <taxon>Marinilabiliaceae</taxon>
        <taxon>Marinilabilia</taxon>
    </lineage>
</organism>
<dbReference type="SUPFAM" id="SSF51366">
    <property type="entry name" value="Ribulose-phoshate binding barrel"/>
    <property type="match status" value="1"/>
</dbReference>
<evidence type="ECO:0000256" key="9">
    <source>
        <dbReference type="HAMAP-Rule" id="MF_00131"/>
    </source>
</evidence>
<dbReference type="NCBIfam" id="TIGR00262">
    <property type="entry name" value="trpA"/>
    <property type="match status" value="1"/>
</dbReference>
<dbReference type="EC" id="4.2.1.20" evidence="9"/>
<accession>A0A2T0XT97</accession>
<keyword evidence="7 9" id="KW-0456">Lyase</keyword>
<keyword evidence="12" id="KW-1185">Reference proteome</keyword>
<dbReference type="GO" id="GO:0004834">
    <property type="term" value="F:tryptophan synthase activity"/>
    <property type="evidence" value="ECO:0007669"/>
    <property type="project" value="UniProtKB-UniRule"/>
</dbReference>
<feature type="active site" description="Proton acceptor" evidence="9">
    <location>
        <position position="56"/>
    </location>
</feature>
<dbReference type="PANTHER" id="PTHR43406">
    <property type="entry name" value="TRYPTOPHAN SYNTHASE, ALPHA CHAIN"/>
    <property type="match status" value="1"/>
</dbReference>
<dbReference type="FunFam" id="3.20.20.70:FF:000037">
    <property type="entry name" value="Tryptophan synthase alpha chain"/>
    <property type="match status" value="1"/>
</dbReference>
<dbReference type="InterPro" id="IPR018204">
    <property type="entry name" value="Trp_synthase_alpha_AS"/>
</dbReference>
<evidence type="ECO:0000256" key="4">
    <source>
        <dbReference type="ARBA" id="ARBA00022605"/>
    </source>
</evidence>
<evidence type="ECO:0000256" key="5">
    <source>
        <dbReference type="ARBA" id="ARBA00022822"/>
    </source>
</evidence>
<feature type="active site" description="Proton acceptor" evidence="9">
    <location>
        <position position="45"/>
    </location>
</feature>
<dbReference type="STRING" id="1168289.GCA_000259075_01496"/>
<evidence type="ECO:0000256" key="10">
    <source>
        <dbReference type="RuleBase" id="RU003662"/>
    </source>
</evidence>
<dbReference type="PROSITE" id="PS00167">
    <property type="entry name" value="TRP_SYNTHASE_ALPHA"/>
    <property type="match status" value="1"/>
</dbReference>
<dbReference type="Pfam" id="PF00290">
    <property type="entry name" value="Trp_syntA"/>
    <property type="match status" value="1"/>
</dbReference>
<dbReference type="RefSeq" id="WP_106151446.1">
    <property type="nucleotide sequence ID" value="NZ_PVTS01000001.1"/>
</dbReference>
<evidence type="ECO:0000256" key="6">
    <source>
        <dbReference type="ARBA" id="ARBA00023141"/>
    </source>
</evidence>
<dbReference type="AlphaFoldDB" id="A0A2T0XT97"/>
<dbReference type="InterPro" id="IPR002028">
    <property type="entry name" value="Trp_synthase_suA"/>
</dbReference>
<sequence>MEKLQSLLQHKKDLLSVYFTAGFPHIDSTVKVLKSLEKAGVDFVEIGMPYSDPLADGPVIQNSSTIALQNGMTLKKLFDQLADIQGEVSIPIILMGYLNPVLKFGPEQFVEECQKNNVSGLILPDLPYETYVEEFQELFTSNELSNIFLITPQTPEERIKKLDSASTSFIYMVSSAAVTGARDGLSTQQIEYFERVNAMELNTPRMVGFGISNHETYKNVCQYAHGAIVGSAFIKHLEQSGDDEEGIIQFIETLKTGKSTK</sequence>
<reference evidence="11 12" key="1">
    <citation type="submission" date="2018-07" db="EMBL/GenBank/DDBJ databases">
        <title>Freshwater and sediment microbial communities from various areas in North America, analyzing microbe dynamics in response to fracking.</title>
        <authorList>
            <person name="Lamendella R."/>
        </authorList>
    </citation>
    <scope>NUCLEOTIDE SEQUENCE [LARGE SCALE GENOMIC DNA]</scope>
    <source>
        <strain evidence="11 12">160A</strain>
    </source>
</reference>
<dbReference type="HAMAP" id="MF_00131">
    <property type="entry name" value="Trp_synth_alpha"/>
    <property type="match status" value="1"/>
</dbReference>
<protein>
    <recommendedName>
        <fullName evidence="9">Tryptophan synthase alpha chain</fullName>
        <ecNumber evidence="9">4.2.1.20</ecNumber>
    </recommendedName>
</protein>
<keyword evidence="6 9" id="KW-0057">Aromatic amino acid biosynthesis</keyword>
<keyword evidence="5 9" id="KW-0822">Tryptophan biosynthesis</keyword>
<dbReference type="UniPathway" id="UPA00035">
    <property type="reaction ID" value="UER00044"/>
</dbReference>
<dbReference type="InterPro" id="IPR011060">
    <property type="entry name" value="RibuloseP-bd_barrel"/>
</dbReference>
<name>A0A2T0XT97_9BACT</name>
<comment type="function">
    <text evidence="1 9">The alpha subunit is responsible for the aldol cleavage of indoleglycerol phosphate to indole and glyceraldehyde 3-phosphate.</text>
</comment>
<dbReference type="PANTHER" id="PTHR43406:SF1">
    <property type="entry name" value="TRYPTOPHAN SYNTHASE ALPHA CHAIN, CHLOROPLASTIC"/>
    <property type="match status" value="1"/>
</dbReference>
<evidence type="ECO:0000256" key="3">
    <source>
        <dbReference type="ARBA" id="ARBA00011270"/>
    </source>
</evidence>
<comment type="caution">
    <text evidence="11">The sequence shown here is derived from an EMBL/GenBank/DDBJ whole genome shotgun (WGS) entry which is preliminary data.</text>
</comment>
<gene>
    <name evidence="9" type="primary">trpA</name>
    <name evidence="11" type="ORF">DFO77_10966</name>
</gene>
<evidence type="ECO:0000256" key="2">
    <source>
        <dbReference type="ARBA" id="ARBA00004733"/>
    </source>
</evidence>
<evidence type="ECO:0000256" key="8">
    <source>
        <dbReference type="ARBA" id="ARBA00049047"/>
    </source>
</evidence>
<dbReference type="Proteomes" id="UP000252733">
    <property type="component" value="Unassembled WGS sequence"/>
</dbReference>
<keyword evidence="4 9" id="KW-0028">Amino-acid biosynthesis</keyword>
<dbReference type="Gene3D" id="3.20.20.70">
    <property type="entry name" value="Aldolase class I"/>
    <property type="match status" value="1"/>
</dbReference>
<comment type="pathway">
    <text evidence="2 9">Amino-acid biosynthesis; L-tryptophan biosynthesis; L-tryptophan from chorismate: step 5/5.</text>
</comment>
<comment type="similarity">
    <text evidence="9 10">Belongs to the TrpA family.</text>
</comment>
<dbReference type="EMBL" id="QPIZ01000009">
    <property type="protein sequence ID" value="RCW36102.1"/>
    <property type="molecule type" value="Genomic_DNA"/>
</dbReference>
<evidence type="ECO:0000256" key="7">
    <source>
        <dbReference type="ARBA" id="ARBA00023239"/>
    </source>
</evidence>
<dbReference type="CDD" id="cd04724">
    <property type="entry name" value="Tryptophan_synthase_alpha"/>
    <property type="match status" value="1"/>
</dbReference>
<dbReference type="OrthoDB" id="9804578at2"/>
<proteinExistence type="inferred from homology"/>
<comment type="subunit">
    <text evidence="3 9">Tetramer of two alpha and two beta chains.</text>
</comment>
<evidence type="ECO:0000256" key="1">
    <source>
        <dbReference type="ARBA" id="ARBA00003365"/>
    </source>
</evidence>
<comment type="catalytic activity">
    <reaction evidence="8 9">
        <text>(1S,2R)-1-C-(indol-3-yl)glycerol 3-phosphate + L-serine = D-glyceraldehyde 3-phosphate + L-tryptophan + H2O</text>
        <dbReference type="Rhea" id="RHEA:10532"/>
        <dbReference type="ChEBI" id="CHEBI:15377"/>
        <dbReference type="ChEBI" id="CHEBI:33384"/>
        <dbReference type="ChEBI" id="CHEBI:57912"/>
        <dbReference type="ChEBI" id="CHEBI:58866"/>
        <dbReference type="ChEBI" id="CHEBI:59776"/>
        <dbReference type="EC" id="4.2.1.20"/>
    </reaction>
</comment>
<dbReference type="InterPro" id="IPR013785">
    <property type="entry name" value="Aldolase_TIM"/>
</dbReference>
<evidence type="ECO:0000313" key="12">
    <source>
        <dbReference type="Proteomes" id="UP000252733"/>
    </source>
</evidence>
<evidence type="ECO:0000313" key="11">
    <source>
        <dbReference type="EMBL" id="RCW36102.1"/>
    </source>
</evidence>